<dbReference type="EMBL" id="GGEC01000389">
    <property type="protein sequence ID" value="MBW80872.1"/>
    <property type="molecule type" value="Transcribed_RNA"/>
</dbReference>
<dbReference type="AlphaFoldDB" id="A0A2P2II27"/>
<sequence length="66" mass="7689">MLFLSFGFCIPPSAACTWNEGKSVGHVFLYPCLRDPRICKNAERCSKLLKYLLLFIKYHCARNWAF</sequence>
<evidence type="ECO:0000313" key="2">
    <source>
        <dbReference type="EMBL" id="MBW80872.1"/>
    </source>
</evidence>
<reference evidence="2" key="1">
    <citation type="submission" date="2018-02" db="EMBL/GenBank/DDBJ databases">
        <title>Rhizophora mucronata_Transcriptome.</title>
        <authorList>
            <person name="Meera S.P."/>
            <person name="Sreeshan A."/>
            <person name="Augustine A."/>
        </authorList>
    </citation>
    <scope>NUCLEOTIDE SEQUENCE</scope>
    <source>
        <tissue evidence="2">Leaf</tissue>
    </source>
</reference>
<feature type="chain" id="PRO_5015166529" evidence="1">
    <location>
        <begin position="16"/>
        <end position="66"/>
    </location>
</feature>
<accession>A0A2P2II27</accession>
<name>A0A2P2II27_RHIMU</name>
<protein>
    <submittedName>
        <fullName evidence="2">Uncharacterized protein MANES_12G018600</fullName>
    </submittedName>
</protein>
<evidence type="ECO:0000256" key="1">
    <source>
        <dbReference type="SAM" id="SignalP"/>
    </source>
</evidence>
<proteinExistence type="predicted"/>
<keyword evidence="1" id="KW-0732">Signal</keyword>
<feature type="signal peptide" evidence="1">
    <location>
        <begin position="1"/>
        <end position="15"/>
    </location>
</feature>
<organism evidence="2">
    <name type="scientific">Rhizophora mucronata</name>
    <name type="common">Asiatic mangrove</name>
    <dbReference type="NCBI Taxonomy" id="61149"/>
    <lineage>
        <taxon>Eukaryota</taxon>
        <taxon>Viridiplantae</taxon>
        <taxon>Streptophyta</taxon>
        <taxon>Embryophyta</taxon>
        <taxon>Tracheophyta</taxon>
        <taxon>Spermatophyta</taxon>
        <taxon>Magnoliopsida</taxon>
        <taxon>eudicotyledons</taxon>
        <taxon>Gunneridae</taxon>
        <taxon>Pentapetalae</taxon>
        <taxon>rosids</taxon>
        <taxon>fabids</taxon>
        <taxon>Malpighiales</taxon>
        <taxon>Rhizophoraceae</taxon>
        <taxon>Rhizophora</taxon>
    </lineage>
</organism>